<dbReference type="InterPro" id="IPR050126">
    <property type="entry name" value="Ap4A_hydrolase"/>
</dbReference>
<evidence type="ECO:0000256" key="2">
    <source>
        <dbReference type="RuleBase" id="RU362039"/>
    </source>
</evidence>
<dbReference type="Gene3D" id="3.60.21.10">
    <property type="match status" value="1"/>
</dbReference>
<dbReference type="PANTHER" id="PTHR42850:SF2">
    <property type="entry name" value="BLL5683 PROTEIN"/>
    <property type="match status" value="1"/>
</dbReference>
<dbReference type="InterPro" id="IPR000979">
    <property type="entry name" value="Phosphodiesterase_MJ0936/Vps29"/>
</dbReference>
<dbReference type="Proteomes" id="UP001500880">
    <property type="component" value="Unassembled WGS sequence"/>
</dbReference>
<dbReference type="PIRSF" id="PIRSF000883">
    <property type="entry name" value="Pesterase_MJ0912"/>
    <property type="match status" value="1"/>
</dbReference>
<dbReference type="PANTHER" id="PTHR42850">
    <property type="entry name" value="METALLOPHOSPHOESTERASE"/>
    <property type="match status" value="1"/>
</dbReference>
<keyword evidence="5" id="KW-1185">Reference proteome</keyword>
<protein>
    <recommendedName>
        <fullName evidence="2">Phosphoesterase</fullName>
        <ecNumber evidence="2">3.1.4.-</ecNumber>
    </recommendedName>
</protein>
<dbReference type="EC" id="3.1.4.-" evidence="2"/>
<gene>
    <name evidence="4" type="ORF">GCM10008986_08320</name>
</gene>
<dbReference type="NCBIfam" id="TIGR00040">
    <property type="entry name" value="yfcE"/>
    <property type="match status" value="1"/>
</dbReference>
<evidence type="ECO:0000256" key="1">
    <source>
        <dbReference type="ARBA" id="ARBA00008950"/>
    </source>
</evidence>
<evidence type="ECO:0000259" key="3">
    <source>
        <dbReference type="Pfam" id="PF12850"/>
    </source>
</evidence>
<comment type="similarity">
    <text evidence="1 2">Belongs to the metallophosphoesterase superfamily. YfcE family.</text>
</comment>
<evidence type="ECO:0000313" key="5">
    <source>
        <dbReference type="Proteomes" id="UP001500880"/>
    </source>
</evidence>
<dbReference type="SUPFAM" id="SSF56300">
    <property type="entry name" value="Metallo-dependent phosphatases"/>
    <property type="match status" value="1"/>
</dbReference>
<proteinExistence type="inferred from homology"/>
<accession>A0ABP3KR94</accession>
<dbReference type="Pfam" id="PF12850">
    <property type="entry name" value="Metallophos_2"/>
    <property type="match status" value="1"/>
</dbReference>
<comment type="caution">
    <text evidence="4">The sequence shown here is derived from an EMBL/GenBank/DDBJ whole genome shotgun (WGS) entry which is preliminary data.</text>
</comment>
<dbReference type="InterPro" id="IPR024654">
    <property type="entry name" value="Calcineurin-like_PHP_lpxH"/>
</dbReference>
<sequence>MKIAFISDIHGNATAVEAVLKDIQSKNADQIVVLGDLCYRGPEPERSLELIQSLNPTVVKGNADEWVVRGIREGEVPDQALDMMRTEQKWTADRLSNEDIDYLKGLPAEATIDLTAQIKIHVFHATPNSLFDIVKPTEADEIVESKLMKEASADIYLYGHIHLPYVRYINGKTVANLGSVGLPFDGMNHASYLMAEGEGEHFKVGIQRVKYDTSQVIRKAEEVAYPNPDFLKQVLAK</sequence>
<dbReference type="RefSeq" id="WP_343837941.1">
    <property type="nucleotide sequence ID" value="NZ_BAAADO010000002.1"/>
</dbReference>
<dbReference type="InterPro" id="IPR029052">
    <property type="entry name" value="Metallo-depent_PP-like"/>
</dbReference>
<reference evidence="5" key="1">
    <citation type="journal article" date="2019" name="Int. J. Syst. Evol. Microbiol.">
        <title>The Global Catalogue of Microorganisms (GCM) 10K type strain sequencing project: providing services to taxonomists for standard genome sequencing and annotation.</title>
        <authorList>
            <consortium name="The Broad Institute Genomics Platform"/>
            <consortium name="The Broad Institute Genome Sequencing Center for Infectious Disease"/>
            <person name="Wu L."/>
            <person name="Ma J."/>
        </authorList>
    </citation>
    <scope>NUCLEOTIDE SEQUENCE [LARGE SCALE GENOMIC DNA]</scope>
    <source>
        <strain evidence="5">JCM 12389</strain>
    </source>
</reference>
<evidence type="ECO:0000313" key="4">
    <source>
        <dbReference type="EMBL" id="GAA0485375.1"/>
    </source>
</evidence>
<feature type="domain" description="Calcineurin-like phosphoesterase" evidence="3">
    <location>
        <begin position="1"/>
        <end position="196"/>
    </location>
</feature>
<organism evidence="4 5">
    <name type="scientific">Salinibacillus aidingensis</name>
    <dbReference type="NCBI Taxonomy" id="237684"/>
    <lineage>
        <taxon>Bacteria</taxon>
        <taxon>Bacillati</taxon>
        <taxon>Bacillota</taxon>
        <taxon>Bacilli</taxon>
        <taxon>Bacillales</taxon>
        <taxon>Bacillaceae</taxon>
        <taxon>Salinibacillus</taxon>
    </lineage>
</organism>
<keyword evidence="2" id="KW-0479">Metal-binding</keyword>
<name>A0ABP3KR94_9BACI</name>
<dbReference type="InterPro" id="IPR011152">
    <property type="entry name" value="Pesterase_MJ0912"/>
</dbReference>
<comment type="cofactor">
    <cofactor evidence="2">
        <name>a divalent metal cation</name>
        <dbReference type="ChEBI" id="CHEBI:60240"/>
    </cofactor>
</comment>
<dbReference type="EMBL" id="BAAADO010000002">
    <property type="protein sequence ID" value="GAA0485375.1"/>
    <property type="molecule type" value="Genomic_DNA"/>
</dbReference>